<name>F0W1X1_9STRA</name>
<evidence type="ECO:0000313" key="1">
    <source>
        <dbReference type="EMBL" id="CCA15050.1"/>
    </source>
</evidence>
<reference evidence="1" key="1">
    <citation type="journal article" date="2011" name="PLoS Biol.">
        <title>Gene gain and loss during evolution of obligate parasitism in the white rust pathogen of Arabidopsis thaliana.</title>
        <authorList>
            <person name="Kemen E."/>
            <person name="Gardiner A."/>
            <person name="Schultz-Larsen T."/>
            <person name="Kemen A.C."/>
            <person name="Balmuth A.L."/>
            <person name="Robert-Seilaniantz A."/>
            <person name="Bailey K."/>
            <person name="Holub E."/>
            <person name="Studholme D.J."/>
            <person name="Maclean D."/>
            <person name="Jones J.D."/>
        </authorList>
    </citation>
    <scope>NUCLEOTIDE SEQUENCE</scope>
</reference>
<proteinExistence type="predicted"/>
<organism evidence="1">
    <name type="scientific">Albugo laibachii Nc14</name>
    <dbReference type="NCBI Taxonomy" id="890382"/>
    <lineage>
        <taxon>Eukaryota</taxon>
        <taxon>Sar</taxon>
        <taxon>Stramenopiles</taxon>
        <taxon>Oomycota</taxon>
        <taxon>Peronosporomycetes</taxon>
        <taxon>Albuginales</taxon>
        <taxon>Albuginaceae</taxon>
        <taxon>Albugo</taxon>
    </lineage>
</organism>
<dbReference type="HOGENOM" id="CLU_2054029_0_0_1"/>
<gene>
    <name evidence="1" type="primary">AlNc14C8G1050</name>
    <name evidence="1" type="ORF">ALNC14_011930</name>
</gene>
<dbReference type="EMBL" id="FR824053">
    <property type="protein sequence ID" value="CCA15050.1"/>
    <property type="molecule type" value="Genomic_DNA"/>
</dbReference>
<dbReference type="AlphaFoldDB" id="F0W1X1"/>
<accession>F0W1X1</accession>
<protein>
    <submittedName>
        <fullName evidence="1">AlNc14C8G1050 protein</fullName>
    </submittedName>
</protein>
<sequence>MIKRLKSACSQRRVVRTRPDMELLFNEEHSAKESVLDTCAILAIDTFGAFLFWHASWIFTIEIKRSEETKQHAGVAFMNLALDVLAYRSKGAPHQLGALTEIETAYINDISRGQSDKACK</sequence>
<reference evidence="1" key="2">
    <citation type="submission" date="2011-02" db="EMBL/GenBank/DDBJ databases">
        <authorList>
            <person name="MacLean D."/>
        </authorList>
    </citation>
    <scope>NUCLEOTIDE SEQUENCE</scope>
</reference>